<evidence type="ECO:0000313" key="2">
    <source>
        <dbReference type="EMBL" id="RDH82431.1"/>
    </source>
</evidence>
<keyword evidence="3" id="KW-1185">Reference proteome</keyword>
<accession>A0A370DC31</accession>
<gene>
    <name evidence="2" type="ORF">DIZ80_09060</name>
</gene>
<dbReference type="InterPro" id="IPR050188">
    <property type="entry name" value="RluA_PseudoU_synthase"/>
</dbReference>
<evidence type="ECO:0000259" key="1">
    <source>
        <dbReference type="Pfam" id="PF00849"/>
    </source>
</evidence>
<dbReference type="SUPFAM" id="SSF55120">
    <property type="entry name" value="Pseudouridine synthase"/>
    <property type="match status" value="1"/>
</dbReference>
<proteinExistence type="predicted"/>
<dbReference type="PANTHER" id="PTHR21600">
    <property type="entry name" value="MITOCHONDRIAL RNA PSEUDOURIDINE SYNTHASE"/>
    <property type="match status" value="1"/>
</dbReference>
<evidence type="ECO:0000313" key="3">
    <source>
        <dbReference type="Proteomes" id="UP000254266"/>
    </source>
</evidence>
<feature type="domain" description="Pseudouridine synthase RsuA/RluA-like" evidence="1">
    <location>
        <begin position="92"/>
        <end position="229"/>
    </location>
</feature>
<name>A0A370DC31_9GAMM</name>
<reference evidence="2 3" key="1">
    <citation type="journal article" date="2018" name="ISME J.">
        <title>Endosymbiont genomes yield clues of tubeworm success.</title>
        <authorList>
            <person name="Li Y."/>
            <person name="Liles M.R."/>
            <person name="Halanych K.M."/>
        </authorList>
    </citation>
    <scope>NUCLEOTIDE SEQUENCE [LARGE SCALE GENOMIC DNA]</scope>
    <source>
        <strain evidence="2">A1464</strain>
    </source>
</reference>
<dbReference type="Gene3D" id="3.30.2350.10">
    <property type="entry name" value="Pseudouridine synthase"/>
    <property type="match status" value="1"/>
</dbReference>
<dbReference type="CDD" id="cd02869">
    <property type="entry name" value="PseudoU_synth_RluA_like"/>
    <property type="match status" value="1"/>
</dbReference>
<dbReference type="EMBL" id="QFXC01000011">
    <property type="protein sequence ID" value="RDH82431.1"/>
    <property type="molecule type" value="Genomic_DNA"/>
</dbReference>
<dbReference type="GO" id="GO:0001522">
    <property type="term" value="P:pseudouridine synthesis"/>
    <property type="evidence" value="ECO:0007669"/>
    <property type="project" value="InterPro"/>
</dbReference>
<comment type="caution">
    <text evidence="2">The sequence shown here is derived from an EMBL/GenBank/DDBJ whole genome shotgun (WGS) entry which is preliminary data.</text>
</comment>
<dbReference type="InterPro" id="IPR020103">
    <property type="entry name" value="PsdUridine_synth_cat_dom_sf"/>
</dbReference>
<dbReference type="Pfam" id="PF00849">
    <property type="entry name" value="PseudoU_synth_2"/>
    <property type="match status" value="1"/>
</dbReference>
<dbReference type="GO" id="GO:0009982">
    <property type="term" value="F:pseudouridine synthase activity"/>
    <property type="evidence" value="ECO:0007669"/>
    <property type="project" value="InterPro"/>
</dbReference>
<dbReference type="GO" id="GO:0140098">
    <property type="term" value="F:catalytic activity, acting on RNA"/>
    <property type="evidence" value="ECO:0007669"/>
    <property type="project" value="UniProtKB-ARBA"/>
</dbReference>
<dbReference type="Proteomes" id="UP000254266">
    <property type="component" value="Unassembled WGS sequence"/>
</dbReference>
<dbReference type="AlphaFoldDB" id="A0A370DC31"/>
<dbReference type="InterPro" id="IPR006145">
    <property type="entry name" value="PsdUridine_synth_RsuA/RluA"/>
</dbReference>
<protein>
    <submittedName>
        <fullName evidence="2">RNA pseudouridine synthase</fullName>
    </submittedName>
</protein>
<sequence>MNKTVKFEKHIKAEKNTQTILECLSASLEFSNQQIKKILQNGAVWLENSHGINRVRRAKKTINQGEILHVYFNAEIQASQPHEAMLIADEGDYSIWNKPGGMYSQGTKWGDHCTVYRWAEQNLMPQRQAFIVHRLDKAANGLIIIAHKKSTAAKLSAMFEKRQIHKKYRAIVEGILNDVELPYEIKNELDNKIAISEIISLIPDYEKQRTAVEIRIKTGRKHQIRRHLSEMGYPIIGDRLYGAQDIESDLQLSSIELEFSCPVSEKQKKYELPL</sequence>
<dbReference type="GO" id="GO:0006396">
    <property type="term" value="P:RNA processing"/>
    <property type="evidence" value="ECO:0007669"/>
    <property type="project" value="UniProtKB-ARBA"/>
</dbReference>
<dbReference type="GO" id="GO:0003723">
    <property type="term" value="F:RNA binding"/>
    <property type="evidence" value="ECO:0007669"/>
    <property type="project" value="InterPro"/>
</dbReference>
<organism evidence="2 3">
    <name type="scientific">endosymbiont of Galathealinum brachiosum</name>
    <dbReference type="NCBI Taxonomy" id="2200906"/>
    <lineage>
        <taxon>Bacteria</taxon>
        <taxon>Pseudomonadati</taxon>
        <taxon>Pseudomonadota</taxon>
        <taxon>Gammaproteobacteria</taxon>
        <taxon>sulfur-oxidizing symbionts</taxon>
    </lineage>
</organism>